<organism evidence="1 2">
    <name type="scientific">Portunus trituberculatus</name>
    <name type="common">Swimming crab</name>
    <name type="synonym">Neptunus trituberculatus</name>
    <dbReference type="NCBI Taxonomy" id="210409"/>
    <lineage>
        <taxon>Eukaryota</taxon>
        <taxon>Metazoa</taxon>
        <taxon>Ecdysozoa</taxon>
        <taxon>Arthropoda</taxon>
        <taxon>Crustacea</taxon>
        <taxon>Multicrustacea</taxon>
        <taxon>Malacostraca</taxon>
        <taxon>Eumalacostraca</taxon>
        <taxon>Eucarida</taxon>
        <taxon>Decapoda</taxon>
        <taxon>Pleocyemata</taxon>
        <taxon>Brachyura</taxon>
        <taxon>Eubrachyura</taxon>
        <taxon>Portunoidea</taxon>
        <taxon>Portunidae</taxon>
        <taxon>Portuninae</taxon>
        <taxon>Portunus</taxon>
    </lineage>
</organism>
<name>A0A5B7H5D9_PORTR</name>
<proteinExistence type="predicted"/>
<dbReference type="Proteomes" id="UP000324222">
    <property type="component" value="Unassembled WGS sequence"/>
</dbReference>
<dbReference type="AlphaFoldDB" id="A0A5B7H5D9"/>
<comment type="caution">
    <text evidence="1">The sequence shown here is derived from an EMBL/GenBank/DDBJ whole genome shotgun (WGS) entry which is preliminary data.</text>
</comment>
<accession>A0A5B7H5D9</accession>
<protein>
    <submittedName>
        <fullName evidence="1">Uncharacterized protein</fullName>
    </submittedName>
</protein>
<evidence type="ECO:0000313" key="1">
    <source>
        <dbReference type="EMBL" id="MPC64074.1"/>
    </source>
</evidence>
<dbReference type="EMBL" id="VSRR010021611">
    <property type="protein sequence ID" value="MPC64074.1"/>
    <property type="molecule type" value="Genomic_DNA"/>
</dbReference>
<reference evidence="1 2" key="1">
    <citation type="submission" date="2019-05" db="EMBL/GenBank/DDBJ databases">
        <title>Another draft genome of Portunus trituberculatus and its Hox gene families provides insights of decapod evolution.</title>
        <authorList>
            <person name="Jeong J.-H."/>
            <person name="Song I."/>
            <person name="Kim S."/>
            <person name="Choi T."/>
            <person name="Kim D."/>
            <person name="Ryu S."/>
            <person name="Kim W."/>
        </authorList>
    </citation>
    <scope>NUCLEOTIDE SEQUENCE [LARGE SCALE GENOMIC DNA]</scope>
    <source>
        <tissue evidence="1">Muscle</tissue>
    </source>
</reference>
<keyword evidence="2" id="KW-1185">Reference proteome</keyword>
<evidence type="ECO:0000313" key="2">
    <source>
        <dbReference type="Proteomes" id="UP000324222"/>
    </source>
</evidence>
<gene>
    <name evidence="1" type="ORF">E2C01_058184</name>
</gene>
<sequence length="30" mass="3276">MCTYWSLVSVISPVGTHTKPQPLSFGSKHS</sequence>